<dbReference type="InterPro" id="IPR034772">
    <property type="entry name" value="CPSF6/7"/>
</dbReference>
<feature type="compositionally biased region" description="Basic and acidic residues" evidence="4">
    <location>
        <begin position="203"/>
        <end position="212"/>
    </location>
</feature>
<name>A0A7E4VCB2_PANRE</name>
<evidence type="ECO:0000313" key="7">
    <source>
        <dbReference type="WBParaSite" id="Pan_g19231.t1"/>
    </source>
</evidence>
<feature type="compositionally biased region" description="Basic residues" evidence="4">
    <location>
        <begin position="193"/>
        <end position="202"/>
    </location>
</feature>
<dbReference type="GO" id="GO:0006397">
    <property type="term" value="P:mRNA processing"/>
    <property type="evidence" value="ECO:0007669"/>
    <property type="project" value="UniProtKB-KW"/>
</dbReference>
<dbReference type="AlphaFoldDB" id="A0A7E4VCB2"/>
<dbReference type="WBParaSite" id="Pan_g19231.t1">
    <property type="protein sequence ID" value="Pan_g19231.t1"/>
    <property type="gene ID" value="Pan_g19231"/>
</dbReference>
<proteinExistence type="predicted"/>
<dbReference type="Proteomes" id="UP000492821">
    <property type="component" value="Unassembled WGS sequence"/>
</dbReference>
<feature type="region of interest" description="Disordered" evidence="4">
    <location>
        <begin position="169"/>
        <end position="218"/>
    </location>
</feature>
<evidence type="ECO:0000256" key="3">
    <source>
        <dbReference type="ARBA" id="ARBA00023242"/>
    </source>
</evidence>
<evidence type="ECO:0000256" key="4">
    <source>
        <dbReference type="SAM" id="MobiDB-lite"/>
    </source>
</evidence>
<organism evidence="6 7">
    <name type="scientific">Panagrellus redivivus</name>
    <name type="common">Microworm</name>
    <dbReference type="NCBI Taxonomy" id="6233"/>
    <lineage>
        <taxon>Eukaryota</taxon>
        <taxon>Metazoa</taxon>
        <taxon>Ecdysozoa</taxon>
        <taxon>Nematoda</taxon>
        <taxon>Chromadorea</taxon>
        <taxon>Rhabditida</taxon>
        <taxon>Tylenchina</taxon>
        <taxon>Panagrolaimomorpha</taxon>
        <taxon>Panagrolaimoidea</taxon>
        <taxon>Panagrolaimidae</taxon>
        <taxon>Panagrellus</taxon>
    </lineage>
</organism>
<keyword evidence="6" id="KW-1185">Reference proteome</keyword>
<evidence type="ECO:0000256" key="1">
    <source>
        <dbReference type="ARBA" id="ARBA00004123"/>
    </source>
</evidence>
<protein>
    <submittedName>
        <fullName evidence="7">Cleavage and polyadenylation specificity factor subunit 6</fullName>
    </submittedName>
</protein>
<reference evidence="6" key="1">
    <citation type="journal article" date="2013" name="Genetics">
        <title>The draft genome and transcriptome of Panagrellus redivivus are shaped by the harsh demands of a free-living lifestyle.</title>
        <authorList>
            <person name="Srinivasan J."/>
            <person name="Dillman A.R."/>
            <person name="Macchietto M.G."/>
            <person name="Heikkinen L."/>
            <person name="Lakso M."/>
            <person name="Fracchia K.M."/>
            <person name="Antoshechkin I."/>
            <person name="Mortazavi A."/>
            <person name="Wong G."/>
            <person name="Sternberg P.W."/>
        </authorList>
    </citation>
    <scope>NUCLEOTIDE SEQUENCE [LARGE SCALE GENOMIC DNA]</scope>
    <source>
        <strain evidence="6">MT8872</strain>
    </source>
</reference>
<sequence>MPTMNLSMNMNMGGGMPNYLRGPPPNMGNPMMRPQNNYNQPPPNMPNMMNPPPLMQGGQNPMGMQMGMGGGYPVMPPQGYPMQQFGGPPPTHMEQPISDHEFEEIMQRNHIVCSTAISRAVSDAATGDYRSAVETLLTAVSLIRQSRTAKHDRCKALISSLEDTIRGIESKQYSSSSSRKHRRSRSRSPDSRSRKHRRRSRSRSHDRYDYSPRRTSRY</sequence>
<keyword evidence="3" id="KW-0539">Nucleus</keyword>
<dbReference type="GO" id="GO:0005634">
    <property type="term" value="C:nucleus"/>
    <property type="evidence" value="ECO:0007669"/>
    <property type="project" value="UniProtKB-SubCell"/>
</dbReference>
<accession>A0A7E4VCB2</accession>
<dbReference type="InterPro" id="IPR057951">
    <property type="entry name" value="CPSF6/7_RSLD_N"/>
</dbReference>
<dbReference type="Pfam" id="PF25524">
    <property type="entry name" value="RSLD_CPSF6"/>
    <property type="match status" value="1"/>
</dbReference>
<reference evidence="7" key="2">
    <citation type="submission" date="2020-10" db="UniProtKB">
        <authorList>
            <consortium name="WormBaseParasite"/>
        </authorList>
    </citation>
    <scope>IDENTIFICATION</scope>
</reference>
<evidence type="ECO:0000259" key="5">
    <source>
        <dbReference type="Pfam" id="PF25524"/>
    </source>
</evidence>
<keyword evidence="2" id="KW-0507">mRNA processing</keyword>
<comment type="subcellular location">
    <subcellularLocation>
        <location evidence="1">Nucleus</location>
    </subcellularLocation>
</comment>
<dbReference type="PANTHER" id="PTHR23204">
    <property type="entry name" value="CLEAVAGE AND POLYADENYLATION SPECIFIC FACTOR"/>
    <property type="match status" value="1"/>
</dbReference>
<feature type="domain" description="CPSF6/7 RSLD" evidence="5">
    <location>
        <begin position="100"/>
        <end position="196"/>
    </location>
</feature>
<evidence type="ECO:0000313" key="6">
    <source>
        <dbReference type="Proteomes" id="UP000492821"/>
    </source>
</evidence>
<evidence type="ECO:0000256" key="2">
    <source>
        <dbReference type="ARBA" id="ARBA00022664"/>
    </source>
</evidence>